<keyword evidence="1" id="KW-0812">Transmembrane</keyword>
<dbReference type="RefSeq" id="WP_188963614.1">
    <property type="nucleotide sequence ID" value="NZ_BMOE01000008.1"/>
</dbReference>
<sequence length="231" mass="23872">MKETGQPQAEGTGQDVRASRHDPVQAAVALLTGLLLGLLVLAWGMAYRGTLAGGWSRALLTQTGQYGSLLLAATCVLGSLIGTRFLPQVLNAALKTGWHGVLAGFAMTLCVVHGAFTLVGPRALTLPELLVPGRAPQDTLPLALGTLALYVLATVYVTWALRGRIGVRAARALHLLAYPAFVLGTLHATWLGHAGATEALGSAAVGAALAVRLLTLTFARGRTAARPAGET</sequence>
<evidence type="ECO:0000313" key="3">
    <source>
        <dbReference type="Proteomes" id="UP000635726"/>
    </source>
</evidence>
<keyword evidence="1" id="KW-0472">Membrane</keyword>
<dbReference type="AlphaFoldDB" id="A0A917PIB1"/>
<comment type="caution">
    <text evidence="2">The sequence shown here is derived from an EMBL/GenBank/DDBJ whole genome shotgun (WGS) entry which is preliminary data.</text>
</comment>
<accession>A0A917PIB1</accession>
<reference evidence="2" key="2">
    <citation type="submission" date="2020-09" db="EMBL/GenBank/DDBJ databases">
        <authorList>
            <person name="Sun Q."/>
            <person name="Ohkuma M."/>
        </authorList>
    </citation>
    <scope>NUCLEOTIDE SEQUENCE</scope>
    <source>
        <strain evidence="2">JCM 14371</strain>
    </source>
</reference>
<name>A0A917PIB1_9DEIO</name>
<gene>
    <name evidence="2" type="ORF">GCM10008939_25100</name>
</gene>
<protein>
    <recommendedName>
        <fullName evidence="4">Ferric oxidoreductase domain-containing protein</fullName>
    </recommendedName>
</protein>
<keyword evidence="1" id="KW-1133">Transmembrane helix</keyword>
<evidence type="ECO:0000313" key="2">
    <source>
        <dbReference type="EMBL" id="GGJ80167.1"/>
    </source>
</evidence>
<feature type="transmembrane region" description="Helical" evidence="1">
    <location>
        <begin position="173"/>
        <end position="193"/>
    </location>
</feature>
<evidence type="ECO:0008006" key="4">
    <source>
        <dbReference type="Google" id="ProtNLM"/>
    </source>
</evidence>
<keyword evidence="3" id="KW-1185">Reference proteome</keyword>
<proteinExistence type="predicted"/>
<organism evidence="2 3">
    <name type="scientific">Deinococcus aquiradiocola</name>
    <dbReference type="NCBI Taxonomy" id="393059"/>
    <lineage>
        <taxon>Bacteria</taxon>
        <taxon>Thermotogati</taxon>
        <taxon>Deinococcota</taxon>
        <taxon>Deinococci</taxon>
        <taxon>Deinococcales</taxon>
        <taxon>Deinococcaceae</taxon>
        <taxon>Deinococcus</taxon>
    </lineage>
</organism>
<dbReference type="EMBL" id="BMOE01000008">
    <property type="protein sequence ID" value="GGJ80167.1"/>
    <property type="molecule type" value="Genomic_DNA"/>
</dbReference>
<evidence type="ECO:0000256" key="1">
    <source>
        <dbReference type="SAM" id="Phobius"/>
    </source>
</evidence>
<dbReference type="Proteomes" id="UP000635726">
    <property type="component" value="Unassembled WGS sequence"/>
</dbReference>
<feature type="transmembrane region" description="Helical" evidence="1">
    <location>
        <begin position="199"/>
        <end position="219"/>
    </location>
</feature>
<feature type="transmembrane region" description="Helical" evidence="1">
    <location>
        <begin position="140"/>
        <end position="161"/>
    </location>
</feature>
<feature type="transmembrane region" description="Helical" evidence="1">
    <location>
        <begin position="66"/>
        <end position="86"/>
    </location>
</feature>
<reference evidence="2" key="1">
    <citation type="journal article" date="2014" name="Int. J. Syst. Evol. Microbiol.">
        <title>Complete genome sequence of Corynebacterium casei LMG S-19264T (=DSM 44701T), isolated from a smear-ripened cheese.</title>
        <authorList>
            <consortium name="US DOE Joint Genome Institute (JGI-PGF)"/>
            <person name="Walter F."/>
            <person name="Albersmeier A."/>
            <person name="Kalinowski J."/>
            <person name="Ruckert C."/>
        </authorList>
    </citation>
    <scope>NUCLEOTIDE SEQUENCE</scope>
    <source>
        <strain evidence="2">JCM 14371</strain>
    </source>
</reference>
<feature type="transmembrane region" description="Helical" evidence="1">
    <location>
        <begin position="26"/>
        <end position="46"/>
    </location>
</feature>
<feature type="transmembrane region" description="Helical" evidence="1">
    <location>
        <begin position="98"/>
        <end position="120"/>
    </location>
</feature>